<reference evidence="2" key="1">
    <citation type="submission" date="2020-01" db="EMBL/GenBank/DDBJ databases">
        <authorList>
            <person name="Meier V. D."/>
            <person name="Meier V D."/>
        </authorList>
    </citation>
    <scope>NUCLEOTIDE SEQUENCE</scope>
    <source>
        <strain evidence="2">HLG_WM_MAG_08</strain>
    </source>
</reference>
<evidence type="ECO:0000313" key="2">
    <source>
        <dbReference type="EMBL" id="CAA6809275.1"/>
    </source>
</evidence>
<dbReference type="SUPFAM" id="SSF88713">
    <property type="entry name" value="Glycoside hydrolase/deacetylase"/>
    <property type="match status" value="1"/>
</dbReference>
<dbReference type="Gene3D" id="3.20.20.370">
    <property type="entry name" value="Glycoside hydrolase/deacetylase"/>
    <property type="match status" value="1"/>
</dbReference>
<dbReference type="InterPro" id="IPR011330">
    <property type="entry name" value="Glyco_hydro/deAcase_b/a-brl"/>
</dbReference>
<name>A0A6S6SX54_9GAMM</name>
<proteinExistence type="predicted"/>
<protein>
    <recommendedName>
        <fullName evidence="3">Polysaccharide deacetylase</fullName>
    </recommendedName>
</protein>
<gene>
    <name evidence="2" type="ORF">HELGO_WM35185</name>
</gene>
<dbReference type="AlphaFoldDB" id="A0A6S6SX54"/>
<evidence type="ECO:0008006" key="3">
    <source>
        <dbReference type="Google" id="ProtNLM"/>
    </source>
</evidence>
<sequence>MADWQAIDEELSHWSHPAELWWRDDDAIANTPELQLIIAHSEQYAIPLHLAVIPGHLETSLVDELAARHQVYALQHGLSHQNHARPQQRKIEMGGAQSQAELQQKLSDARLKLSGQFGDNYLDILVPPWNRIEDPVRAVLPEIGYQRLSILGSPNTASIIPEVNVHIDIIDWKQHSFVGEEQVLNALLDNLRRRRIDNIYNKEPTGLMTHHLQHDQACTDFLARFFADCATRKTLKWIGGSQLLQAHHP</sequence>
<dbReference type="GO" id="GO:0005975">
    <property type="term" value="P:carbohydrate metabolic process"/>
    <property type="evidence" value="ECO:0007669"/>
    <property type="project" value="InterPro"/>
</dbReference>
<organism evidence="2">
    <name type="scientific">uncultured Thiotrichaceae bacterium</name>
    <dbReference type="NCBI Taxonomy" id="298394"/>
    <lineage>
        <taxon>Bacteria</taxon>
        <taxon>Pseudomonadati</taxon>
        <taxon>Pseudomonadota</taxon>
        <taxon>Gammaproteobacteria</taxon>
        <taxon>Thiotrichales</taxon>
        <taxon>Thiotrichaceae</taxon>
        <taxon>environmental samples</taxon>
    </lineage>
</organism>
<feature type="region of interest" description="Disordered" evidence="1">
    <location>
        <begin position="78"/>
        <end position="97"/>
    </location>
</feature>
<evidence type="ECO:0000256" key="1">
    <source>
        <dbReference type="SAM" id="MobiDB-lite"/>
    </source>
</evidence>
<dbReference type="EMBL" id="CACVAV010000145">
    <property type="protein sequence ID" value="CAA6809275.1"/>
    <property type="molecule type" value="Genomic_DNA"/>
</dbReference>
<accession>A0A6S6SX54</accession>